<protein>
    <submittedName>
        <fullName evidence="2">Uncharacterized protein</fullName>
    </submittedName>
</protein>
<dbReference type="OrthoDB" id="1741711at2759"/>
<comment type="caution">
    <text evidence="2">The sequence shown here is derived from an EMBL/GenBank/DDBJ whole genome shotgun (WGS) entry which is preliminary data.</text>
</comment>
<sequence>MVPDLRFDYGEEGVSLVLGDKNATIEFGGLLFKWGFASLNSDVVRGGLRVCVCHIVRNHFIKHCRMSLEEEAVKSPDRAAKSFFESKNEFEDAFQGIQDRPRIPGSVPFQSYRRTDYSSSPPTRGDSSSYSRGIYGKWDNRSSGRSERDTDSQSDWDSGLLDIYSSLLQIIYLVDEFVKPEISVSIVYDIQLFILFYLEF</sequence>
<evidence type="ECO:0000313" key="3">
    <source>
        <dbReference type="Proteomes" id="UP000585474"/>
    </source>
</evidence>
<evidence type="ECO:0000313" key="2">
    <source>
        <dbReference type="EMBL" id="GFY92499.1"/>
    </source>
</evidence>
<reference evidence="2 3" key="1">
    <citation type="submission" date="2019-07" db="EMBL/GenBank/DDBJ databases">
        <title>De Novo Assembly of kiwifruit Actinidia rufa.</title>
        <authorList>
            <person name="Sugita-Konishi S."/>
            <person name="Sato K."/>
            <person name="Mori E."/>
            <person name="Abe Y."/>
            <person name="Kisaki G."/>
            <person name="Hamano K."/>
            <person name="Suezawa K."/>
            <person name="Otani M."/>
            <person name="Fukuda T."/>
            <person name="Manabe T."/>
            <person name="Gomi K."/>
            <person name="Tabuchi M."/>
            <person name="Akimitsu K."/>
            <person name="Kataoka I."/>
        </authorList>
    </citation>
    <scope>NUCLEOTIDE SEQUENCE [LARGE SCALE GENOMIC DNA]</scope>
    <source>
        <strain evidence="3">cv. Fuchu</strain>
    </source>
</reference>
<proteinExistence type="predicted"/>
<gene>
    <name evidence="2" type="ORF">Acr_08g0008950</name>
</gene>
<feature type="region of interest" description="Disordered" evidence="1">
    <location>
        <begin position="99"/>
        <end position="135"/>
    </location>
</feature>
<keyword evidence="3" id="KW-1185">Reference proteome</keyword>
<evidence type="ECO:0000256" key="1">
    <source>
        <dbReference type="SAM" id="MobiDB-lite"/>
    </source>
</evidence>
<feature type="compositionally biased region" description="Low complexity" evidence="1">
    <location>
        <begin position="117"/>
        <end position="131"/>
    </location>
</feature>
<dbReference type="EMBL" id="BJWL01000008">
    <property type="protein sequence ID" value="GFY92499.1"/>
    <property type="molecule type" value="Genomic_DNA"/>
</dbReference>
<accession>A0A7J0F2R5</accession>
<dbReference type="PANTHER" id="PTHR34802">
    <property type="entry name" value="CHORISMATE SYNTHASE"/>
    <property type="match status" value="1"/>
</dbReference>
<dbReference type="Proteomes" id="UP000585474">
    <property type="component" value="Unassembled WGS sequence"/>
</dbReference>
<name>A0A7J0F2R5_9ERIC</name>
<dbReference type="PANTHER" id="PTHR34802:SF1">
    <property type="entry name" value="CHORISMATE SYNTHASE"/>
    <property type="match status" value="1"/>
</dbReference>
<dbReference type="AlphaFoldDB" id="A0A7J0F2R5"/>
<organism evidence="2 3">
    <name type="scientific">Actinidia rufa</name>
    <dbReference type="NCBI Taxonomy" id="165716"/>
    <lineage>
        <taxon>Eukaryota</taxon>
        <taxon>Viridiplantae</taxon>
        <taxon>Streptophyta</taxon>
        <taxon>Embryophyta</taxon>
        <taxon>Tracheophyta</taxon>
        <taxon>Spermatophyta</taxon>
        <taxon>Magnoliopsida</taxon>
        <taxon>eudicotyledons</taxon>
        <taxon>Gunneridae</taxon>
        <taxon>Pentapetalae</taxon>
        <taxon>asterids</taxon>
        <taxon>Ericales</taxon>
        <taxon>Actinidiaceae</taxon>
        <taxon>Actinidia</taxon>
    </lineage>
</organism>